<dbReference type="Pfam" id="PF20434">
    <property type="entry name" value="BD-FAE"/>
    <property type="match status" value="1"/>
</dbReference>
<keyword evidence="4" id="KW-1185">Reference proteome</keyword>
<comment type="caution">
    <text evidence="3">The sequence shown here is derived from an EMBL/GenBank/DDBJ whole genome shotgun (WGS) entry which is preliminary data.</text>
</comment>
<dbReference type="InterPro" id="IPR029058">
    <property type="entry name" value="AB_hydrolase_fold"/>
</dbReference>
<gene>
    <name evidence="3" type="ORF">MFLO_10443</name>
</gene>
<dbReference type="InterPro" id="IPR049492">
    <property type="entry name" value="BD-FAE-like_dom"/>
</dbReference>
<evidence type="ECO:0000256" key="1">
    <source>
        <dbReference type="ARBA" id="ARBA00022801"/>
    </source>
</evidence>
<dbReference type="PANTHER" id="PTHR48081">
    <property type="entry name" value="AB HYDROLASE SUPERFAMILY PROTEIN C4A8.06C"/>
    <property type="match status" value="1"/>
</dbReference>
<name>A0ABN0RE46_9LIST</name>
<organism evidence="3 4">
    <name type="scientific">Listeria floridensis FSL S10-1187</name>
    <dbReference type="NCBI Taxonomy" id="1265817"/>
    <lineage>
        <taxon>Bacteria</taxon>
        <taxon>Bacillati</taxon>
        <taxon>Bacillota</taxon>
        <taxon>Bacilli</taxon>
        <taxon>Bacillales</taxon>
        <taxon>Listeriaceae</taxon>
        <taxon>Listeria</taxon>
    </lineage>
</organism>
<sequence>MKQQTFIFGEKDGVSLAADLFTPEKPAGRTVIYFHGGGLLYGSRRDLNESYINQFLSGGFNVLLADYRLAPETKLPEIYQDASDIVLYFTENASKWGLPGNDFALFGQSSGAFLSLLLATDPALPSPFAVLSFYGYSSVSADWLREENDYFNTLPKISESLKNAMIHPNALTSGSVDTRYPLYVYARQSGNWLNLVFGDSPTETDLEPFKLDPERDFHFLPPVFLAHSFADQDVPISESELIKNGTLESELFTVRDLPHDFDTKTADAEGRMAYDAAIRFLNRIY</sequence>
<dbReference type="PANTHER" id="PTHR48081:SF3">
    <property type="entry name" value="ALPHA_BETA HYDROLASE FOLD-3 DOMAIN-CONTAINING PROTEIN"/>
    <property type="match status" value="1"/>
</dbReference>
<evidence type="ECO:0000313" key="4">
    <source>
        <dbReference type="Proteomes" id="UP000019249"/>
    </source>
</evidence>
<dbReference type="EMBL" id="AODF01000023">
    <property type="protein sequence ID" value="EUJ30548.1"/>
    <property type="molecule type" value="Genomic_DNA"/>
</dbReference>
<evidence type="ECO:0000259" key="2">
    <source>
        <dbReference type="Pfam" id="PF20434"/>
    </source>
</evidence>
<protein>
    <recommendedName>
        <fullName evidence="2">BD-FAE-like domain-containing protein</fullName>
    </recommendedName>
</protein>
<keyword evidence="1" id="KW-0378">Hydrolase</keyword>
<accession>A0ABN0RE46</accession>
<dbReference type="Proteomes" id="UP000019249">
    <property type="component" value="Unassembled WGS sequence"/>
</dbReference>
<dbReference type="SUPFAM" id="SSF53474">
    <property type="entry name" value="alpha/beta-Hydrolases"/>
    <property type="match status" value="1"/>
</dbReference>
<evidence type="ECO:0000313" key="3">
    <source>
        <dbReference type="EMBL" id="EUJ30548.1"/>
    </source>
</evidence>
<dbReference type="InterPro" id="IPR050300">
    <property type="entry name" value="GDXG_lipolytic_enzyme"/>
</dbReference>
<dbReference type="Gene3D" id="3.40.50.1820">
    <property type="entry name" value="alpha/beta hydrolase"/>
    <property type="match status" value="1"/>
</dbReference>
<dbReference type="RefSeq" id="WP_036097655.1">
    <property type="nucleotide sequence ID" value="NZ_AODF01000023.1"/>
</dbReference>
<feature type="domain" description="BD-FAE-like" evidence="2">
    <location>
        <begin position="19"/>
        <end position="120"/>
    </location>
</feature>
<proteinExistence type="predicted"/>
<reference evidence="3 4" key="1">
    <citation type="journal article" date="2014" name="Int. J. Syst. Evol. Microbiol.">
        <title>Listeria floridensis sp. nov., Listeria aquatica sp. nov., Listeria cornellensis sp. nov., Listeria riparia sp. nov. and Listeria grandensis sp. nov., from agricultural and natural environments.</title>
        <authorList>
            <person name="den Bakker H.C."/>
            <person name="Warchocki S."/>
            <person name="Wright E.M."/>
            <person name="Allred A.F."/>
            <person name="Ahlstrom C."/>
            <person name="Manuel C.S."/>
            <person name="Stasiewicz M.J."/>
            <person name="Burrell A."/>
            <person name="Roof S."/>
            <person name="Strawn L."/>
            <person name="Fortes E.D."/>
            <person name="Nightingale K.K."/>
            <person name="Kephart D."/>
            <person name="Wiedmann M."/>
        </authorList>
    </citation>
    <scope>NUCLEOTIDE SEQUENCE [LARGE SCALE GENOMIC DNA]</scope>
    <source>
        <strain evidence="3 4">FSL S10-1187</strain>
    </source>
</reference>